<keyword evidence="2" id="KW-1185">Reference proteome</keyword>
<dbReference type="InterPro" id="IPR027417">
    <property type="entry name" value="P-loop_NTPase"/>
</dbReference>
<sequence length="934" mass="107933">MALEWLKDIKKTIAHFKNEVPKGRALLDNIDVMDAEKLLDVLHGVFNLEEDAIKEEHKKNFVTDTYENNVRHFAKQLMMSMISNHGQLIGHEGYKSLLGRRHMAYGFYSILRSGGTEGLDILKAENGAIEQLLYSGLVEFYGDFYGSFFDNQEAIELLCRYYPSNNVENNETVAKALYTHVSNAGTSGDVGFAFSGIELIRKYIHRLPIEIVDLLLREYDLYRIITNKVYRHQIFTIIDHASLASEKKTIYKFSYLDSILLTNSMTNAIYEKYGNSSNLSLLDPFHRQKLKEDKIGVIANDALDSIYAYWTNECSPTRQFVVDGKPVINVALDIANHQISIASTNRPYPDMQFEFIYSDWMLEDYRPREMEQKLSELVYGGNNEVTDSYLYNRLTFSLLFLNSYRAVKEQPVDFDHRFTYDCSAKELKALSEPPDISHFYGEKIHSLSCIVGKNGTGKTSTVDFLRDTFFRLLYLIDIREIPCSNGYVDESDYGNYGLFDRGSEFVIVFRLDDEPYYLTNIKAVVVSGAMPFVNGTYKRAHELGRVVYFSSMLSVHQTFLFTDEEMTLREDIENDKKQLAKSLSGLGQADYSEAASFIRKRKDIETLRQRKMREATEKSMPINDPPTINKDLCYQLVFLDSLSATGLETYFDMPTDRTFTLKSELLGLAKMDLTVTQIGKKLSSLKPYLAAPDAKLEHFSSGQYAKFSFLAKLYWFLEGHRKYMGRLEPLIGPNVFSQDELLQEDETALLFIDEGELYYHPEWQRKYIATLIDFIHDTETAARIQVVITTNSPFMISDVLNEDIAYLAEEKKSFEQTFGQNIHKLLKHNFFMSSTIGDYSKMLIENITRWLFPREGETVKIGEELGRYYDQPIEPEDYAEKIGRLILKIGEPIYREKLMDALDKSELVKLYRLAQLRKQRDKLDREIKQLEEGE</sequence>
<dbReference type="InterPro" id="IPR051396">
    <property type="entry name" value="Bact_Antivir_Def_Nuclease"/>
</dbReference>
<evidence type="ECO:0000313" key="2">
    <source>
        <dbReference type="Proteomes" id="UP000256977"/>
    </source>
</evidence>
<comment type="caution">
    <text evidence="1">The sequence shown here is derived from an EMBL/GenBank/DDBJ whole genome shotgun (WGS) entry which is preliminary data.</text>
</comment>
<dbReference type="Gene3D" id="3.40.50.300">
    <property type="entry name" value="P-loop containing nucleotide triphosphate hydrolases"/>
    <property type="match status" value="1"/>
</dbReference>
<gene>
    <name evidence="1" type="ORF">DFP98_12088</name>
</gene>
<name>A0A3D9IUA1_9BACL</name>
<dbReference type="EMBL" id="QRDZ01000020">
    <property type="protein sequence ID" value="RED65338.1"/>
    <property type="molecule type" value="Genomic_DNA"/>
</dbReference>
<protein>
    <submittedName>
        <fullName evidence="1">Putative AbiEii toxin of type IV toxin-antitoxin system</fullName>
    </submittedName>
</protein>
<dbReference type="SUPFAM" id="SSF52540">
    <property type="entry name" value="P-loop containing nucleoside triphosphate hydrolases"/>
    <property type="match status" value="1"/>
</dbReference>
<organism evidence="1 2">
    <name type="scientific">Cohnella phaseoli</name>
    <dbReference type="NCBI Taxonomy" id="456490"/>
    <lineage>
        <taxon>Bacteria</taxon>
        <taxon>Bacillati</taxon>
        <taxon>Bacillota</taxon>
        <taxon>Bacilli</taxon>
        <taxon>Bacillales</taxon>
        <taxon>Paenibacillaceae</taxon>
        <taxon>Cohnella</taxon>
    </lineage>
</organism>
<proteinExistence type="predicted"/>
<dbReference type="PANTHER" id="PTHR43581">
    <property type="entry name" value="ATP/GTP PHOSPHATASE"/>
    <property type="match status" value="1"/>
</dbReference>
<reference evidence="1 2" key="1">
    <citation type="submission" date="2018-07" db="EMBL/GenBank/DDBJ databases">
        <title>Genomic Encyclopedia of Type Strains, Phase III (KMG-III): the genomes of soil and plant-associated and newly described type strains.</title>
        <authorList>
            <person name="Whitman W."/>
        </authorList>
    </citation>
    <scope>NUCLEOTIDE SEQUENCE [LARGE SCALE GENOMIC DNA]</scope>
    <source>
        <strain evidence="1 2">CECT 7287</strain>
    </source>
</reference>
<dbReference type="OrthoDB" id="9801813at2"/>
<dbReference type="PANTHER" id="PTHR43581:SF2">
    <property type="entry name" value="EXCINUCLEASE ATPASE SUBUNIT"/>
    <property type="match status" value="1"/>
</dbReference>
<dbReference type="AlphaFoldDB" id="A0A3D9IUA1"/>
<accession>A0A3D9IUA1</accession>
<dbReference type="RefSeq" id="WP_116063003.1">
    <property type="nucleotide sequence ID" value="NZ_QRDZ01000020.1"/>
</dbReference>
<dbReference type="Proteomes" id="UP000256977">
    <property type="component" value="Unassembled WGS sequence"/>
</dbReference>
<evidence type="ECO:0000313" key="1">
    <source>
        <dbReference type="EMBL" id="RED65338.1"/>
    </source>
</evidence>